<comment type="subcellular location">
    <subcellularLocation>
        <location evidence="1">Membrane</location>
        <topology evidence="1">Peripheral membrane protein</topology>
    </subcellularLocation>
</comment>
<name>A0A8J5HRY0_ZINOF</name>
<feature type="region of interest" description="Disordered" evidence="6">
    <location>
        <begin position="604"/>
        <end position="663"/>
    </location>
</feature>
<dbReference type="Proteomes" id="UP000734854">
    <property type="component" value="Unassembled WGS sequence"/>
</dbReference>
<dbReference type="GO" id="GO:0005737">
    <property type="term" value="C:cytoplasm"/>
    <property type="evidence" value="ECO:0007669"/>
    <property type="project" value="UniProtKB-ARBA"/>
</dbReference>
<dbReference type="GO" id="GO:0035091">
    <property type="term" value="F:phosphatidylinositol binding"/>
    <property type="evidence" value="ECO:0007669"/>
    <property type="project" value="InterPro"/>
</dbReference>
<dbReference type="GO" id="GO:0043130">
    <property type="term" value="F:ubiquitin binding"/>
    <property type="evidence" value="ECO:0007669"/>
    <property type="project" value="InterPro"/>
</dbReference>
<dbReference type="PANTHER" id="PTHR45898:SF4">
    <property type="entry name" value="TARGET OF MYB PROTEIN 1"/>
    <property type="match status" value="1"/>
</dbReference>
<dbReference type="SUPFAM" id="SSF89009">
    <property type="entry name" value="GAT-like domain"/>
    <property type="match status" value="1"/>
</dbReference>
<evidence type="ECO:0000256" key="5">
    <source>
        <dbReference type="ARBA" id="ARBA00023136"/>
    </source>
</evidence>
<keyword evidence="7" id="KW-0812">Transmembrane</keyword>
<keyword evidence="11" id="KW-1185">Reference proteome</keyword>
<accession>A0A8J5HRY0</accession>
<dbReference type="Pfam" id="PF07727">
    <property type="entry name" value="RVT_2"/>
    <property type="match status" value="1"/>
</dbReference>
<dbReference type="InterPro" id="IPR044836">
    <property type="entry name" value="TOL_plant"/>
</dbReference>
<dbReference type="PROSITE" id="PS50179">
    <property type="entry name" value="VHS"/>
    <property type="match status" value="2"/>
</dbReference>
<dbReference type="InterPro" id="IPR038425">
    <property type="entry name" value="GAT_sf"/>
</dbReference>
<sequence>MKTFHRRADKQNTFFFKFIVFYFLLNLSAFRLGRYFKERQNKETPPTLALDKGKRIRAARTRPLLRHLDPRPPLALNRFRPHPSCLGPANRLGLGGAAAMAGALVDRATSDALIGPDWSMNLEICDVLNHDPGQVKDIVKILKKRIAHKNSKVQLLALTSKDKDVLIVCLYVDDLIFTGSNPSMFGEFKEVMTKEFEMTDIGLMAYYLGIEVNQREDGSFISQAGYAREILKKFRMDNSKSINTPVECGVKLSKHDEEEKVDPTFFKSLVGSLRYLTCTRPDILYVVGLVSRYMEDPTTTHLKIAKRILRYIKGTIDFGLLYSTSNHFKLEGYSDSDWGGDIDDRKSTTGFVFFMGNTAFTWIHPLAFLADSTLNHVSSLFFTQQSDFHVKEKILILIDTWQEAFGGPRARYPQYFAAYQELLRAGAVFPPRTDTSPPIFTPLQTQPLQTYPPSMRTPGYQTEPPESSVASEFPALRLSRGIKLWQKSLISPISFGALENSHLTEIQNAGGIVDVLAEMLNALDPRNKEGLKQEVIIDLVSQCRTYRQRVVHLVNTTSDEELLSQGLALNDNLQKVLAKHDAIAAGIAVPVEKQQKPLQALVNVNDSSSSKDSEQRLSITTTSANNQPPVQKLLPPSPPQSDSSKSSSVKIDPNMDLLSGDDFNKPATDDLLALVPVTQPARNSASDQNILALADMFPPTNYNSSTSPANIFDSNSAFSPQQRYPGVSNLQLQTSQSHSVPFGNGSIPNLTASQFEHSHANGVQLNQATNAWNGQLVPAHNPQQQPMGYGASEQDGALPPPPWEAQPLQNEITALQHQPLHAGQLGAITQPMPGGQLGAMPPQSIPGSQQGGMHPQHTSVTQLTGGLQPQFGPSSQFPGMYSPMQNSQVMPIYPQQMFGGYVGMVQQTTQGFHPTGYGLGQQFDSQYYNPSRSYSGANELSQRMYGLSVQDNNSFSSMTSSYQMPTSSPSYVHQSNKPSKLDNNLFSDLVSMAKTKPTKPTGSKS</sequence>
<evidence type="ECO:0000256" key="1">
    <source>
        <dbReference type="ARBA" id="ARBA00004170"/>
    </source>
</evidence>
<keyword evidence="5 7" id="KW-0472">Membrane</keyword>
<comment type="caution">
    <text evidence="10">The sequence shown here is derived from an EMBL/GenBank/DDBJ whole genome shotgun (WGS) entry which is preliminary data.</text>
</comment>
<gene>
    <name evidence="10" type="ORF">ZIOFF_013455</name>
</gene>
<dbReference type="Gene3D" id="1.20.58.160">
    <property type="match status" value="1"/>
</dbReference>
<dbReference type="CDD" id="cd14231">
    <property type="entry name" value="GAT_GGA-like_plant"/>
    <property type="match status" value="1"/>
</dbReference>
<evidence type="ECO:0000256" key="3">
    <source>
        <dbReference type="ARBA" id="ARBA00022448"/>
    </source>
</evidence>
<feature type="compositionally biased region" description="Low complexity" evidence="6">
    <location>
        <begin position="627"/>
        <end position="652"/>
    </location>
</feature>
<feature type="domain" description="VHS" evidence="8">
    <location>
        <begin position="374"/>
        <end position="430"/>
    </location>
</feature>
<dbReference type="GO" id="GO:0043328">
    <property type="term" value="P:protein transport to vacuole involved in ubiquitin-dependent protein catabolic process via the multivesicular body sorting pathway"/>
    <property type="evidence" value="ECO:0007669"/>
    <property type="project" value="InterPro"/>
</dbReference>
<dbReference type="InterPro" id="IPR004152">
    <property type="entry name" value="GAT_dom"/>
</dbReference>
<protein>
    <submittedName>
        <fullName evidence="10">Uncharacterized protein</fullName>
    </submittedName>
</protein>
<reference evidence="10 11" key="1">
    <citation type="submission" date="2020-08" db="EMBL/GenBank/DDBJ databases">
        <title>Plant Genome Project.</title>
        <authorList>
            <person name="Zhang R.-G."/>
        </authorList>
    </citation>
    <scope>NUCLEOTIDE SEQUENCE [LARGE SCALE GENOMIC DNA]</scope>
    <source>
        <tissue evidence="10">Rhizome</tissue>
    </source>
</reference>
<dbReference type="SUPFAM" id="SSF56672">
    <property type="entry name" value="DNA/RNA polymerases"/>
    <property type="match status" value="1"/>
</dbReference>
<evidence type="ECO:0000313" key="11">
    <source>
        <dbReference type="Proteomes" id="UP000734854"/>
    </source>
</evidence>
<dbReference type="EMBL" id="JACMSC010000004">
    <property type="protein sequence ID" value="KAG6523594.1"/>
    <property type="molecule type" value="Genomic_DNA"/>
</dbReference>
<dbReference type="Gene3D" id="1.25.40.90">
    <property type="match status" value="2"/>
</dbReference>
<keyword evidence="3" id="KW-0813">Transport</keyword>
<feature type="region of interest" description="Disordered" evidence="6">
    <location>
        <begin position="776"/>
        <end position="799"/>
    </location>
</feature>
<dbReference type="SUPFAM" id="SSF48464">
    <property type="entry name" value="ENTH/VHS domain"/>
    <property type="match status" value="2"/>
</dbReference>
<dbReference type="PANTHER" id="PTHR45898">
    <property type="entry name" value="TOM1-LIKE PROTEIN"/>
    <property type="match status" value="1"/>
</dbReference>
<evidence type="ECO:0000256" key="4">
    <source>
        <dbReference type="ARBA" id="ARBA00022927"/>
    </source>
</evidence>
<feature type="compositionally biased region" description="Polar residues" evidence="6">
    <location>
        <begin position="616"/>
        <end position="626"/>
    </location>
</feature>
<dbReference type="CDD" id="cd03561">
    <property type="entry name" value="VHS"/>
    <property type="match status" value="1"/>
</dbReference>
<dbReference type="Pfam" id="PF03127">
    <property type="entry name" value="GAT"/>
    <property type="match status" value="1"/>
</dbReference>
<evidence type="ECO:0000256" key="2">
    <source>
        <dbReference type="ARBA" id="ARBA00007708"/>
    </source>
</evidence>
<evidence type="ECO:0000256" key="7">
    <source>
        <dbReference type="SAM" id="Phobius"/>
    </source>
</evidence>
<feature type="transmembrane region" description="Helical" evidence="7">
    <location>
        <begin position="12"/>
        <end position="32"/>
    </location>
</feature>
<feature type="domain" description="GAT" evidence="9">
    <location>
        <begin position="497"/>
        <end position="585"/>
    </location>
</feature>
<proteinExistence type="inferred from homology"/>
<feature type="domain" description="VHS" evidence="8">
    <location>
        <begin position="108"/>
        <end position="159"/>
    </location>
</feature>
<dbReference type="AlphaFoldDB" id="A0A8J5HRY0"/>
<evidence type="ECO:0000313" key="10">
    <source>
        <dbReference type="EMBL" id="KAG6523594.1"/>
    </source>
</evidence>
<keyword evidence="4" id="KW-0653">Protein transport</keyword>
<keyword evidence="7" id="KW-1133">Transmembrane helix</keyword>
<evidence type="ECO:0000259" key="9">
    <source>
        <dbReference type="PROSITE" id="PS50909"/>
    </source>
</evidence>
<dbReference type="InterPro" id="IPR008942">
    <property type="entry name" value="ENTH_VHS"/>
</dbReference>
<dbReference type="PROSITE" id="PS50909">
    <property type="entry name" value="GAT"/>
    <property type="match status" value="1"/>
</dbReference>
<feature type="region of interest" description="Disordered" evidence="6">
    <location>
        <begin position="956"/>
        <end position="985"/>
    </location>
</feature>
<dbReference type="InterPro" id="IPR013103">
    <property type="entry name" value="RVT_2"/>
</dbReference>
<organism evidence="10 11">
    <name type="scientific">Zingiber officinale</name>
    <name type="common">Ginger</name>
    <name type="synonym">Amomum zingiber</name>
    <dbReference type="NCBI Taxonomy" id="94328"/>
    <lineage>
        <taxon>Eukaryota</taxon>
        <taxon>Viridiplantae</taxon>
        <taxon>Streptophyta</taxon>
        <taxon>Embryophyta</taxon>
        <taxon>Tracheophyta</taxon>
        <taxon>Spermatophyta</taxon>
        <taxon>Magnoliopsida</taxon>
        <taxon>Liliopsida</taxon>
        <taxon>Zingiberales</taxon>
        <taxon>Zingiberaceae</taxon>
        <taxon>Zingiber</taxon>
    </lineage>
</organism>
<dbReference type="InterPro" id="IPR002014">
    <property type="entry name" value="VHS_dom"/>
</dbReference>
<evidence type="ECO:0000256" key="6">
    <source>
        <dbReference type="SAM" id="MobiDB-lite"/>
    </source>
</evidence>
<comment type="similarity">
    <text evidence="2">Belongs to the TOM1 family.</text>
</comment>
<dbReference type="InterPro" id="IPR043502">
    <property type="entry name" value="DNA/RNA_pol_sf"/>
</dbReference>
<dbReference type="SMART" id="SM00288">
    <property type="entry name" value="VHS"/>
    <property type="match status" value="1"/>
</dbReference>
<evidence type="ECO:0000259" key="8">
    <source>
        <dbReference type="PROSITE" id="PS50179"/>
    </source>
</evidence>
<dbReference type="GO" id="GO:0016020">
    <property type="term" value="C:membrane"/>
    <property type="evidence" value="ECO:0007669"/>
    <property type="project" value="UniProtKB-SubCell"/>
</dbReference>